<evidence type="ECO:0000256" key="4">
    <source>
        <dbReference type="ARBA" id="ARBA00022801"/>
    </source>
</evidence>
<evidence type="ECO:0000313" key="10">
    <source>
        <dbReference type="Proteomes" id="UP001642540"/>
    </source>
</evidence>
<comment type="similarity">
    <text evidence="2">Belongs to the sulfatase family.</text>
</comment>
<evidence type="ECO:0000256" key="6">
    <source>
        <dbReference type="ARBA" id="ARBA00023180"/>
    </source>
</evidence>
<dbReference type="Gene3D" id="3.30.1120.10">
    <property type="match status" value="1"/>
</dbReference>
<comment type="cofactor">
    <cofactor evidence="1">
        <name>Ca(2+)</name>
        <dbReference type="ChEBI" id="CHEBI:29108"/>
    </cofactor>
</comment>
<feature type="signal peptide" evidence="7">
    <location>
        <begin position="1"/>
        <end position="24"/>
    </location>
</feature>
<protein>
    <recommendedName>
        <fullName evidence="8">Sulfatase N-terminal domain-containing protein</fullName>
    </recommendedName>
</protein>
<dbReference type="Proteomes" id="UP001642540">
    <property type="component" value="Unassembled WGS sequence"/>
</dbReference>
<dbReference type="PROSITE" id="PS00149">
    <property type="entry name" value="SULFATASE_2"/>
    <property type="match status" value="1"/>
</dbReference>
<feature type="domain" description="Sulfatase N-terminal" evidence="8">
    <location>
        <begin position="76"/>
        <end position="331"/>
    </location>
</feature>
<accession>A0ABP1S5F7</accession>
<organism evidence="9 10">
    <name type="scientific">Orchesella dallaii</name>
    <dbReference type="NCBI Taxonomy" id="48710"/>
    <lineage>
        <taxon>Eukaryota</taxon>
        <taxon>Metazoa</taxon>
        <taxon>Ecdysozoa</taxon>
        <taxon>Arthropoda</taxon>
        <taxon>Hexapoda</taxon>
        <taxon>Collembola</taxon>
        <taxon>Entomobryomorpha</taxon>
        <taxon>Entomobryoidea</taxon>
        <taxon>Orchesellidae</taxon>
        <taxon>Orchesellinae</taxon>
        <taxon>Orchesella</taxon>
    </lineage>
</organism>
<evidence type="ECO:0000256" key="7">
    <source>
        <dbReference type="SAM" id="SignalP"/>
    </source>
</evidence>
<proteinExistence type="inferred from homology"/>
<dbReference type="Pfam" id="PF00884">
    <property type="entry name" value="Sulfatase"/>
    <property type="match status" value="1"/>
</dbReference>
<evidence type="ECO:0000256" key="3">
    <source>
        <dbReference type="ARBA" id="ARBA00022723"/>
    </source>
</evidence>
<evidence type="ECO:0000259" key="8">
    <source>
        <dbReference type="Pfam" id="PF00884"/>
    </source>
</evidence>
<gene>
    <name evidence="9" type="ORF">ODALV1_LOCUS29593</name>
</gene>
<dbReference type="Gene3D" id="3.40.720.10">
    <property type="entry name" value="Alkaline Phosphatase, subunit A"/>
    <property type="match status" value="1"/>
</dbReference>
<dbReference type="PANTHER" id="PTHR10342">
    <property type="entry name" value="ARYLSULFATASE"/>
    <property type="match status" value="1"/>
</dbReference>
<evidence type="ECO:0000313" key="9">
    <source>
        <dbReference type="EMBL" id="CAL8143458.1"/>
    </source>
</evidence>
<dbReference type="InterPro" id="IPR000917">
    <property type="entry name" value="Sulfatase_N"/>
</dbReference>
<dbReference type="CDD" id="cd16029">
    <property type="entry name" value="4-S"/>
    <property type="match status" value="1"/>
</dbReference>
<keyword evidence="7" id="KW-0732">Signal</keyword>
<dbReference type="SUPFAM" id="SSF53649">
    <property type="entry name" value="Alkaline phosphatase-like"/>
    <property type="match status" value="1"/>
</dbReference>
<dbReference type="InterPro" id="IPR017850">
    <property type="entry name" value="Alkaline_phosphatase_core_sf"/>
</dbReference>
<dbReference type="InterPro" id="IPR047115">
    <property type="entry name" value="ARSB"/>
</dbReference>
<keyword evidence="4" id="KW-0378">Hydrolase</keyword>
<comment type="caution">
    <text evidence="9">The sequence shown here is derived from an EMBL/GenBank/DDBJ whole genome shotgun (WGS) entry which is preliminary data.</text>
</comment>
<feature type="chain" id="PRO_5047278811" description="Sulfatase N-terminal domain-containing protein" evidence="7">
    <location>
        <begin position="25"/>
        <end position="537"/>
    </location>
</feature>
<evidence type="ECO:0000256" key="5">
    <source>
        <dbReference type="ARBA" id="ARBA00022837"/>
    </source>
</evidence>
<evidence type="ECO:0000256" key="2">
    <source>
        <dbReference type="ARBA" id="ARBA00008779"/>
    </source>
</evidence>
<sequence>MGKFQCIVFLQLLYNLLLESGTFPDGFSTLNVIPTAEAARNSKFEPYRLTREMKRKLRKDKYWYAPNYGLQHFVIMGASSGGLPLKEKLLPEYLKDRGYSTHLVGKWHLGHSIKEFTPTYRGFDTHYGYWLGKQDYYTHISIDGRDDEGNGCWGFDFRNNTELNRSVFGKYDTDLFTDEAVRIIQNHDSKKPLFLMITHIAPHSANDYDPLQAPKENVNKFESTIKDENRRIYAGVMDKLDESVGMVVDALSKNGLLSNSIIVISSDNGGAPEGFDLNFSSNWPLRGVKNTLWEGGTRVAAAIWSPFIETRVSQDLMHAQDWLPTLYEATGGNTNDLKGIDGVSLWRTFTEGEPSPRTSFLYNIDDIYNHSAVREGPWKLIQGNTSTVDLGGGIRDFWYGPSGRSGGFPFTVASLIPQIASSMTATALESIGMDMNFSHMRRMQKNAEISCIQPISRIQIPCNAYEAPCLFNVEDDPCEFFNEADQNPQIVGRLLLLIAEHNGTALPPLQRIAHQEAWPRFHGNTWTTWEDDGKQCF</sequence>
<name>A0ABP1S5F7_9HEXA</name>
<evidence type="ECO:0000256" key="1">
    <source>
        <dbReference type="ARBA" id="ARBA00001913"/>
    </source>
</evidence>
<keyword evidence="3" id="KW-0479">Metal-binding</keyword>
<keyword evidence="10" id="KW-1185">Reference proteome</keyword>
<dbReference type="PANTHER" id="PTHR10342:SF273">
    <property type="entry name" value="RE14504P"/>
    <property type="match status" value="1"/>
</dbReference>
<dbReference type="InterPro" id="IPR024607">
    <property type="entry name" value="Sulfatase_CS"/>
</dbReference>
<keyword evidence="5" id="KW-0106">Calcium</keyword>
<reference evidence="9 10" key="1">
    <citation type="submission" date="2024-08" db="EMBL/GenBank/DDBJ databases">
        <authorList>
            <person name="Cucini C."/>
            <person name="Frati F."/>
        </authorList>
    </citation>
    <scope>NUCLEOTIDE SEQUENCE [LARGE SCALE GENOMIC DNA]</scope>
</reference>
<dbReference type="EMBL" id="CAXLJM020000157">
    <property type="protein sequence ID" value="CAL8143458.1"/>
    <property type="molecule type" value="Genomic_DNA"/>
</dbReference>
<keyword evidence="6" id="KW-0325">Glycoprotein</keyword>